<accession>A0A2I1GZ53</accession>
<comment type="subcellular location">
    <subcellularLocation>
        <location evidence="1">Host cell</location>
    </subcellularLocation>
    <subcellularLocation>
        <location evidence="2">Secreted</location>
    </subcellularLocation>
</comment>
<dbReference type="VEuPathDB" id="FungiDB:RhiirA1_472513"/>
<evidence type="ECO:0000256" key="3">
    <source>
        <dbReference type="ARBA" id="ARBA00022525"/>
    </source>
</evidence>
<dbReference type="Proteomes" id="UP000234323">
    <property type="component" value="Unassembled WGS sequence"/>
</dbReference>
<evidence type="ECO:0000259" key="4">
    <source>
        <dbReference type="Pfam" id="PF20147"/>
    </source>
</evidence>
<proteinExistence type="predicted"/>
<evidence type="ECO:0000313" key="5">
    <source>
        <dbReference type="EMBL" id="PKY51913.1"/>
    </source>
</evidence>
<evidence type="ECO:0000256" key="2">
    <source>
        <dbReference type="ARBA" id="ARBA00004613"/>
    </source>
</evidence>
<feature type="domain" description="Crinkler effector protein N-terminal" evidence="4">
    <location>
        <begin position="3"/>
        <end position="102"/>
    </location>
</feature>
<dbReference type="VEuPathDB" id="FungiDB:FUN_020378"/>
<keyword evidence="6" id="KW-1185">Reference proteome</keyword>
<gene>
    <name evidence="5" type="ORF">RhiirA4_546842</name>
</gene>
<name>A0A2I1GZ53_9GLOM</name>
<reference evidence="5 6" key="1">
    <citation type="submission" date="2015-10" db="EMBL/GenBank/DDBJ databases">
        <title>Genome analyses suggest a sexual origin of heterokaryosis in a supposedly ancient asexual fungus.</title>
        <authorList>
            <person name="Ropars J."/>
            <person name="Sedzielewska K."/>
            <person name="Noel J."/>
            <person name="Charron P."/>
            <person name="Farinelli L."/>
            <person name="Marton T."/>
            <person name="Kruger M."/>
            <person name="Pelin A."/>
            <person name="Brachmann A."/>
            <person name="Corradi N."/>
        </authorList>
    </citation>
    <scope>NUCLEOTIDE SEQUENCE [LARGE SCALE GENOMIC DNA]</scope>
    <source>
        <strain evidence="5 6">A4</strain>
    </source>
</reference>
<dbReference type="VEuPathDB" id="FungiDB:RhiirFUN_025407"/>
<protein>
    <recommendedName>
        <fullName evidence="4">Crinkler effector protein N-terminal domain-containing protein</fullName>
    </recommendedName>
</protein>
<dbReference type="GO" id="GO:0043657">
    <property type="term" value="C:host cell"/>
    <property type="evidence" value="ECO:0007669"/>
    <property type="project" value="UniProtKB-SubCell"/>
</dbReference>
<dbReference type="EMBL" id="LLXI01001103">
    <property type="protein sequence ID" value="PKY51913.1"/>
    <property type="molecule type" value="Genomic_DNA"/>
</dbReference>
<sequence>MSITLFCLVKGNTTANAFEVDIEKDKSISKLKDAIKAKKVPVFDNFPADELRLWKVEIGGDHLDDQLKNLKLNGSDELSAINEIGDYWSEKPPKKHIHVLVEPPVSTVTSHREQELLDQVASLQALLNKSVHGTYFSLTGCQRNLQVMRLTCYCITAFDVVVSPKRTKGFNWTVNIEDATLEGLKNSIREKYQPPSLENDGAVLNIINDSGKFSPRNDQDLRKILQLFVSNVNLKFTVLIETPSKPFNEWTFPKVCELYGLSDDPNPSIDVYPVFSCGSADLNNEKSQAVVIHLLAELNLRQKTTPLDMTYEATKSIYSYCYLASGVSFYDEKFKIIPEKLITGHNGQGNLDYAIECRSTNRVVGLVEVKRENFKQGFAQATVQMESSLTCRKRKVNEIDDSYGLDKVWGIVTDAEKWYFMECMLDGEGKPSFKLSEPVTVVYKDENLQTKVEKVLGHIVWLLEEAQKPMEASQSGEGSREIKRSKSLSKITKNTKLRNEGNQQLGAQAEDFQHDAKNWITLFLTPSEDIPNTQRFKKGLYQPDNMTPYIHVLVHHIPEFMAIHQKWGFKAFSCSSVKKKPRTCFLFFS</sequence>
<dbReference type="AlphaFoldDB" id="A0A2I1GZ53"/>
<evidence type="ECO:0000313" key="6">
    <source>
        <dbReference type="Proteomes" id="UP000234323"/>
    </source>
</evidence>
<dbReference type="Pfam" id="PF20147">
    <property type="entry name" value="Crinkler"/>
    <property type="match status" value="1"/>
</dbReference>
<keyword evidence="3" id="KW-0964">Secreted</keyword>
<dbReference type="InterPro" id="IPR045379">
    <property type="entry name" value="Crinkler_N"/>
</dbReference>
<evidence type="ECO:0000256" key="1">
    <source>
        <dbReference type="ARBA" id="ARBA00004340"/>
    </source>
</evidence>
<organism evidence="5 6">
    <name type="scientific">Rhizophagus irregularis</name>
    <dbReference type="NCBI Taxonomy" id="588596"/>
    <lineage>
        <taxon>Eukaryota</taxon>
        <taxon>Fungi</taxon>
        <taxon>Fungi incertae sedis</taxon>
        <taxon>Mucoromycota</taxon>
        <taxon>Glomeromycotina</taxon>
        <taxon>Glomeromycetes</taxon>
        <taxon>Glomerales</taxon>
        <taxon>Glomeraceae</taxon>
        <taxon>Rhizophagus</taxon>
    </lineage>
</organism>
<comment type="caution">
    <text evidence="5">The sequence shown here is derived from an EMBL/GenBank/DDBJ whole genome shotgun (WGS) entry which is preliminary data.</text>
</comment>
<dbReference type="GO" id="GO:0005576">
    <property type="term" value="C:extracellular region"/>
    <property type="evidence" value="ECO:0007669"/>
    <property type="project" value="UniProtKB-SubCell"/>
</dbReference>